<dbReference type="GO" id="GO:0008270">
    <property type="term" value="F:zinc ion binding"/>
    <property type="evidence" value="ECO:0007669"/>
    <property type="project" value="InterPro"/>
</dbReference>
<dbReference type="SUPFAM" id="SSF57756">
    <property type="entry name" value="Retrovirus zinc finger-like domains"/>
    <property type="match status" value="1"/>
</dbReference>
<protein>
    <recommendedName>
        <fullName evidence="3">CCHC-type domain-containing protein</fullName>
    </recommendedName>
</protein>
<dbReference type="AlphaFoldDB" id="A0A151TAM6"/>
<name>A0A151TAM6_CAJCA</name>
<keyword evidence="2" id="KW-1185">Reference proteome</keyword>
<dbReference type="Proteomes" id="UP000075243">
    <property type="component" value="Chromosome 7"/>
</dbReference>
<evidence type="ECO:0008006" key="3">
    <source>
        <dbReference type="Google" id="ProtNLM"/>
    </source>
</evidence>
<gene>
    <name evidence="1" type="ORF">KK1_018675</name>
</gene>
<reference evidence="1 2" key="1">
    <citation type="journal article" date="2012" name="Nat. Biotechnol.">
        <title>Draft genome sequence of pigeonpea (Cajanus cajan), an orphan legume crop of resource-poor farmers.</title>
        <authorList>
            <person name="Varshney R.K."/>
            <person name="Chen W."/>
            <person name="Li Y."/>
            <person name="Bharti A.K."/>
            <person name="Saxena R.K."/>
            <person name="Schlueter J.A."/>
            <person name="Donoghue M.T."/>
            <person name="Azam S."/>
            <person name="Fan G."/>
            <person name="Whaley A.M."/>
            <person name="Farmer A.D."/>
            <person name="Sheridan J."/>
            <person name="Iwata A."/>
            <person name="Tuteja R."/>
            <person name="Penmetsa R.V."/>
            <person name="Wu W."/>
            <person name="Upadhyaya H.D."/>
            <person name="Yang S.P."/>
            <person name="Shah T."/>
            <person name="Saxena K.B."/>
            <person name="Michael T."/>
            <person name="McCombie W.R."/>
            <person name="Yang B."/>
            <person name="Zhang G."/>
            <person name="Yang H."/>
            <person name="Wang J."/>
            <person name="Spillane C."/>
            <person name="Cook D.R."/>
            <person name="May G.D."/>
            <person name="Xu X."/>
            <person name="Jackson S.A."/>
        </authorList>
    </citation>
    <scope>NUCLEOTIDE SEQUENCE [LARGE SCALE GENOMIC DNA]</scope>
    <source>
        <strain evidence="2">cv. Asha</strain>
    </source>
</reference>
<evidence type="ECO:0000313" key="1">
    <source>
        <dbReference type="EMBL" id="KYP64087.1"/>
    </source>
</evidence>
<sequence>MVKFDSTNYSIGKSRMEDLLFCKDLYDPIEVNGTKPADKSKEKCFHCNKVGDVMKKCRYFKRDKSRGRDNE</sequence>
<dbReference type="InterPro" id="IPR036875">
    <property type="entry name" value="Znf_CCHC_sf"/>
</dbReference>
<organism evidence="1 2">
    <name type="scientific">Cajanus cajan</name>
    <name type="common">Pigeon pea</name>
    <name type="synonym">Cajanus indicus</name>
    <dbReference type="NCBI Taxonomy" id="3821"/>
    <lineage>
        <taxon>Eukaryota</taxon>
        <taxon>Viridiplantae</taxon>
        <taxon>Streptophyta</taxon>
        <taxon>Embryophyta</taxon>
        <taxon>Tracheophyta</taxon>
        <taxon>Spermatophyta</taxon>
        <taxon>Magnoliopsida</taxon>
        <taxon>eudicotyledons</taxon>
        <taxon>Gunneridae</taxon>
        <taxon>Pentapetalae</taxon>
        <taxon>rosids</taxon>
        <taxon>fabids</taxon>
        <taxon>Fabales</taxon>
        <taxon>Fabaceae</taxon>
        <taxon>Papilionoideae</taxon>
        <taxon>50 kb inversion clade</taxon>
        <taxon>NPAAA clade</taxon>
        <taxon>indigoferoid/millettioid clade</taxon>
        <taxon>Phaseoleae</taxon>
        <taxon>Cajanus</taxon>
    </lineage>
</organism>
<proteinExistence type="predicted"/>
<accession>A0A151TAM6</accession>
<dbReference type="EMBL" id="CM003609">
    <property type="protein sequence ID" value="KYP64087.1"/>
    <property type="molecule type" value="Genomic_DNA"/>
</dbReference>
<evidence type="ECO:0000313" key="2">
    <source>
        <dbReference type="Proteomes" id="UP000075243"/>
    </source>
</evidence>
<dbReference type="GO" id="GO:0003676">
    <property type="term" value="F:nucleic acid binding"/>
    <property type="evidence" value="ECO:0007669"/>
    <property type="project" value="InterPro"/>
</dbReference>
<dbReference type="Gramene" id="C.cajan_18143.t">
    <property type="protein sequence ID" value="C.cajan_18143.t"/>
    <property type="gene ID" value="C.cajan_18143"/>
</dbReference>